<evidence type="ECO:0008006" key="4">
    <source>
        <dbReference type="Google" id="ProtNLM"/>
    </source>
</evidence>
<accession>A0A1D1VLA8</accession>
<proteinExistence type="predicted"/>
<evidence type="ECO:0000313" key="3">
    <source>
        <dbReference type="Proteomes" id="UP000186922"/>
    </source>
</evidence>
<keyword evidence="3" id="KW-1185">Reference proteome</keyword>
<sequence length="55" mass="6287">MDKFLLAVIACHLLRRVKSGEISSPPYHFPKDGSCRARRQGKESSYILSGELKFY</sequence>
<feature type="chain" id="PRO_5008898563" description="Peptidase C1A papain C-terminal domain-containing protein" evidence="1">
    <location>
        <begin position="20"/>
        <end position="55"/>
    </location>
</feature>
<keyword evidence="1" id="KW-0732">Signal</keyword>
<organism evidence="2 3">
    <name type="scientific">Ramazzottius varieornatus</name>
    <name type="common">Water bear</name>
    <name type="synonym">Tardigrade</name>
    <dbReference type="NCBI Taxonomy" id="947166"/>
    <lineage>
        <taxon>Eukaryota</taxon>
        <taxon>Metazoa</taxon>
        <taxon>Ecdysozoa</taxon>
        <taxon>Tardigrada</taxon>
        <taxon>Eutardigrada</taxon>
        <taxon>Parachela</taxon>
        <taxon>Hypsibioidea</taxon>
        <taxon>Ramazzottiidae</taxon>
        <taxon>Ramazzottius</taxon>
    </lineage>
</organism>
<dbReference type="EMBL" id="BDGG01000007">
    <property type="protein sequence ID" value="GAV01596.1"/>
    <property type="molecule type" value="Genomic_DNA"/>
</dbReference>
<feature type="signal peptide" evidence="1">
    <location>
        <begin position="1"/>
        <end position="19"/>
    </location>
</feature>
<reference evidence="2 3" key="1">
    <citation type="journal article" date="2016" name="Nat. Commun.">
        <title>Extremotolerant tardigrade genome and improved radiotolerance of human cultured cells by tardigrade-unique protein.</title>
        <authorList>
            <person name="Hashimoto T."/>
            <person name="Horikawa D.D."/>
            <person name="Saito Y."/>
            <person name="Kuwahara H."/>
            <person name="Kozuka-Hata H."/>
            <person name="Shin-I T."/>
            <person name="Minakuchi Y."/>
            <person name="Ohishi K."/>
            <person name="Motoyama A."/>
            <person name="Aizu T."/>
            <person name="Enomoto A."/>
            <person name="Kondo K."/>
            <person name="Tanaka S."/>
            <person name="Hara Y."/>
            <person name="Koshikawa S."/>
            <person name="Sagara H."/>
            <person name="Miura T."/>
            <person name="Yokobori S."/>
            <person name="Miyagawa K."/>
            <person name="Suzuki Y."/>
            <person name="Kubo T."/>
            <person name="Oyama M."/>
            <person name="Kohara Y."/>
            <person name="Fujiyama A."/>
            <person name="Arakawa K."/>
            <person name="Katayama T."/>
            <person name="Toyoda A."/>
            <person name="Kunieda T."/>
        </authorList>
    </citation>
    <scope>NUCLEOTIDE SEQUENCE [LARGE SCALE GENOMIC DNA]</scope>
    <source>
        <strain evidence="2 3">YOKOZUNA-1</strain>
    </source>
</reference>
<comment type="caution">
    <text evidence="2">The sequence shown here is derived from an EMBL/GenBank/DDBJ whole genome shotgun (WGS) entry which is preliminary data.</text>
</comment>
<dbReference type="Proteomes" id="UP000186922">
    <property type="component" value="Unassembled WGS sequence"/>
</dbReference>
<protein>
    <recommendedName>
        <fullName evidence="4">Peptidase C1A papain C-terminal domain-containing protein</fullName>
    </recommendedName>
</protein>
<name>A0A1D1VLA8_RAMVA</name>
<evidence type="ECO:0000256" key="1">
    <source>
        <dbReference type="SAM" id="SignalP"/>
    </source>
</evidence>
<gene>
    <name evidence="2" type="primary">RvY_12284-1</name>
    <name evidence="2" type="synonym">RvY_12284.1</name>
    <name evidence="2" type="ORF">RvY_12284</name>
</gene>
<dbReference type="AlphaFoldDB" id="A0A1D1VLA8"/>
<evidence type="ECO:0000313" key="2">
    <source>
        <dbReference type="EMBL" id="GAV01596.1"/>
    </source>
</evidence>